<reference evidence="1" key="1">
    <citation type="journal article" date="2020" name="Nature">
        <title>Giant virus diversity and host interactions through global metagenomics.</title>
        <authorList>
            <person name="Schulz F."/>
            <person name="Roux S."/>
            <person name="Paez-Espino D."/>
            <person name="Jungbluth S."/>
            <person name="Walsh D.A."/>
            <person name="Denef V.J."/>
            <person name="McMahon K.D."/>
            <person name="Konstantinidis K.T."/>
            <person name="Eloe-Fadrosh E.A."/>
            <person name="Kyrpides N.C."/>
            <person name="Woyke T."/>
        </authorList>
    </citation>
    <scope>NUCLEOTIDE SEQUENCE</scope>
    <source>
        <strain evidence="1">GVMAG-M-3300018868-6</strain>
    </source>
</reference>
<proteinExistence type="predicted"/>
<name>A0A6C0BV49_9ZZZZ</name>
<protein>
    <submittedName>
        <fullName evidence="1">Uncharacterized protein</fullName>
    </submittedName>
</protein>
<dbReference type="EMBL" id="MN739254">
    <property type="protein sequence ID" value="QHS95631.1"/>
    <property type="molecule type" value="Genomic_DNA"/>
</dbReference>
<evidence type="ECO:0000313" key="1">
    <source>
        <dbReference type="EMBL" id="QHS95631.1"/>
    </source>
</evidence>
<organism evidence="1">
    <name type="scientific">viral metagenome</name>
    <dbReference type="NCBI Taxonomy" id="1070528"/>
    <lineage>
        <taxon>unclassified sequences</taxon>
        <taxon>metagenomes</taxon>
        <taxon>organismal metagenomes</taxon>
    </lineage>
</organism>
<dbReference type="AlphaFoldDB" id="A0A6C0BV49"/>
<sequence>MEFPPIDEKTRLNLQRLMKENDVKETTDQIRELKHSKLIRHDVNHMKELKKKYKRISHEQFRQIATSQCSFLFNNYTNIFNRLIANELNYNIMHQFLDVLEEIENGTVDQHQGSYQIGLILKKMYVDSALKREERFNDDGKKVSFVKPANKVSWEQFKLLNEMKEN</sequence>
<accession>A0A6C0BV49</accession>